<accession>A0A1Q2GWH3</accession>
<dbReference type="InterPro" id="IPR001789">
    <property type="entry name" value="Sig_transdc_resp-reg_receiver"/>
</dbReference>
<dbReference type="InterPro" id="IPR011006">
    <property type="entry name" value="CheY-like_superfamily"/>
</dbReference>
<keyword evidence="1 6" id="KW-0597">Phosphoprotein</keyword>
<dbReference type="GO" id="GO:0005829">
    <property type="term" value="C:cytosol"/>
    <property type="evidence" value="ECO:0007669"/>
    <property type="project" value="TreeGrafter"/>
</dbReference>
<dbReference type="GO" id="GO:0000156">
    <property type="term" value="F:phosphorelay response regulator activity"/>
    <property type="evidence" value="ECO:0007669"/>
    <property type="project" value="TreeGrafter"/>
</dbReference>
<evidence type="ECO:0000313" key="9">
    <source>
        <dbReference type="Proteomes" id="UP000188243"/>
    </source>
</evidence>
<dbReference type="CDD" id="cd17574">
    <property type="entry name" value="REC_OmpR"/>
    <property type="match status" value="1"/>
</dbReference>
<dbReference type="InterPro" id="IPR039420">
    <property type="entry name" value="WalR-like"/>
</dbReference>
<dbReference type="GO" id="GO:0000976">
    <property type="term" value="F:transcription cis-regulatory region binding"/>
    <property type="evidence" value="ECO:0007669"/>
    <property type="project" value="TreeGrafter"/>
</dbReference>
<dbReference type="EMBL" id="CP019628">
    <property type="protein sequence ID" value="AQP99444.1"/>
    <property type="molecule type" value="Genomic_DNA"/>
</dbReference>
<dbReference type="RefSeq" id="WP_077536145.1">
    <property type="nucleotide sequence ID" value="NZ_CP019628.1"/>
</dbReference>
<protein>
    <submittedName>
        <fullName evidence="8">Two-component system response regulator</fullName>
    </submittedName>
</protein>
<sequence length="393" mass="44762">MAKLILAIDDDKLVHHIIEESLAGFCKIIHAKDGDEGLRLTKKYKPDIILLDIEMPGKSGFDVCQVIKKNEQTKDIPVMFLSSNIELADRVKGYSAGASDYIAKPFNAQELMARIKVLYEYRQQGIKLKNDVEHAEKTAQIAMTESGDMGRIMRFVGQSYHANNFQLLSEYFLAFFTPFNLDVVVVFWYKSQGIFYSLQSAVCPLEQELLEQHRYAQRFVDVGASTIINYPKVSLLIKNMPVDDTAKFGRYKDLFPHILEITNEKAITIQNNENSYEQAAQIGIALEDIVKQLVSQNQAQNSITKQFIEQLHELDCAIKLQKESDKLCDLTLYFTKLDKTMQLFTSANSDLAFIKCQLKQISETRNELLASLRSNAGELVLQNTTENNDIELF</sequence>
<dbReference type="STRING" id="247523.B0W48_06275"/>
<keyword evidence="3" id="KW-0805">Transcription regulation</keyword>
<keyword evidence="2" id="KW-0902">Two-component regulatory system</keyword>
<feature type="modified residue" description="4-aspartylphosphate" evidence="6">
    <location>
        <position position="52"/>
    </location>
</feature>
<feature type="domain" description="Response regulatory" evidence="7">
    <location>
        <begin position="4"/>
        <end position="119"/>
    </location>
</feature>
<dbReference type="AlphaFoldDB" id="A0A1Q2GWH3"/>
<evidence type="ECO:0000256" key="5">
    <source>
        <dbReference type="ARBA" id="ARBA00023163"/>
    </source>
</evidence>
<dbReference type="Gene3D" id="3.40.50.2300">
    <property type="match status" value="1"/>
</dbReference>
<dbReference type="PROSITE" id="PS50110">
    <property type="entry name" value="RESPONSE_REGULATORY"/>
    <property type="match status" value="1"/>
</dbReference>
<evidence type="ECO:0000259" key="7">
    <source>
        <dbReference type="PROSITE" id="PS50110"/>
    </source>
</evidence>
<dbReference type="SUPFAM" id="SSF52172">
    <property type="entry name" value="CheY-like"/>
    <property type="match status" value="1"/>
</dbReference>
<dbReference type="KEGG" id="paln:B0W48_06275"/>
<gene>
    <name evidence="8" type="ORF">B0W48_06275</name>
</gene>
<dbReference type="GO" id="GO:0006355">
    <property type="term" value="P:regulation of DNA-templated transcription"/>
    <property type="evidence" value="ECO:0007669"/>
    <property type="project" value="TreeGrafter"/>
</dbReference>
<dbReference type="SMART" id="SM00448">
    <property type="entry name" value="REC"/>
    <property type="match status" value="1"/>
</dbReference>
<dbReference type="Proteomes" id="UP000188243">
    <property type="component" value="Chromosome"/>
</dbReference>
<evidence type="ECO:0000256" key="3">
    <source>
        <dbReference type="ARBA" id="ARBA00023015"/>
    </source>
</evidence>
<keyword evidence="5" id="KW-0804">Transcription</keyword>
<reference evidence="8 9" key="1">
    <citation type="submission" date="2017-02" db="EMBL/GenBank/DDBJ databases">
        <title>Complete genome sequence of the cold-active Pseudoalteromonas aliena strain EH1 isolated from Arctic seawater.</title>
        <authorList>
            <person name="Kim E."/>
            <person name="Heo E."/>
            <person name="Kim H."/>
            <person name="Kim D."/>
        </authorList>
    </citation>
    <scope>NUCLEOTIDE SEQUENCE [LARGE SCALE GENOMIC DNA]</scope>
    <source>
        <strain evidence="8 9">EH1</strain>
    </source>
</reference>
<dbReference type="PANTHER" id="PTHR48111:SF1">
    <property type="entry name" value="TWO-COMPONENT RESPONSE REGULATOR ORR33"/>
    <property type="match status" value="1"/>
</dbReference>
<evidence type="ECO:0000256" key="2">
    <source>
        <dbReference type="ARBA" id="ARBA00023012"/>
    </source>
</evidence>
<dbReference type="GO" id="GO:0032993">
    <property type="term" value="C:protein-DNA complex"/>
    <property type="evidence" value="ECO:0007669"/>
    <property type="project" value="TreeGrafter"/>
</dbReference>
<dbReference type="PANTHER" id="PTHR48111">
    <property type="entry name" value="REGULATOR OF RPOS"/>
    <property type="match status" value="1"/>
</dbReference>
<evidence type="ECO:0000256" key="1">
    <source>
        <dbReference type="ARBA" id="ARBA00022553"/>
    </source>
</evidence>
<proteinExistence type="predicted"/>
<keyword evidence="4" id="KW-0238">DNA-binding</keyword>
<organism evidence="8 9">
    <name type="scientific">Pseudoalteromonas aliena</name>
    <dbReference type="NCBI Taxonomy" id="247523"/>
    <lineage>
        <taxon>Bacteria</taxon>
        <taxon>Pseudomonadati</taxon>
        <taxon>Pseudomonadota</taxon>
        <taxon>Gammaproteobacteria</taxon>
        <taxon>Alteromonadales</taxon>
        <taxon>Pseudoalteromonadaceae</taxon>
        <taxon>Pseudoalteromonas</taxon>
    </lineage>
</organism>
<evidence type="ECO:0000313" key="8">
    <source>
        <dbReference type="EMBL" id="AQP99444.1"/>
    </source>
</evidence>
<dbReference type="Pfam" id="PF00072">
    <property type="entry name" value="Response_reg"/>
    <property type="match status" value="1"/>
</dbReference>
<name>A0A1Q2GWH3_9GAMM</name>
<evidence type="ECO:0000256" key="4">
    <source>
        <dbReference type="ARBA" id="ARBA00023125"/>
    </source>
</evidence>
<evidence type="ECO:0000256" key="6">
    <source>
        <dbReference type="PROSITE-ProRule" id="PRU00169"/>
    </source>
</evidence>